<dbReference type="EMBL" id="JAPEVB010000008">
    <property type="protein sequence ID" value="KAJ4385290.1"/>
    <property type="molecule type" value="Genomic_DNA"/>
</dbReference>
<protein>
    <submittedName>
        <fullName evidence="1">Uncharacterized protein</fullName>
    </submittedName>
</protein>
<reference evidence="1" key="1">
    <citation type="submission" date="2022-10" db="EMBL/GenBank/DDBJ databases">
        <title>Tapping the CABI collections for fungal endophytes: first genome assemblies for Collariella, Neodidymelliopsis, Ascochyta clinopodiicola, Didymella pomorum, Didymosphaeria variabile, Neocosmospora piperis and Neocucurbitaria cava.</title>
        <authorList>
            <person name="Hill R."/>
        </authorList>
    </citation>
    <scope>NUCLEOTIDE SEQUENCE</scope>
    <source>
        <strain evidence="1">IMI 355082</strain>
    </source>
</reference>
<dbReference type="AlphaFoldDB" id="A0A9W9CRU7"/>
<name>A0A9W9CRU7_9PEZI</name>
<dbReference type="Proteomes" id="UP001140453">
    <property type="component" value="Unassembled WGS sequence"/>
</dbReference>
<sequence length="78" mass="8558">MGGRNVSCPYRQAQVAAAREACGTQLNGNFMSHGSALGVPPHSADEAERQIEFHTRAASDVDKGLLRTFYREIYNPCM</sequence>
<keyword evidence="2" id="KW-1185">Reference proteome</keyword>
<evidence type="ECO:0000313" key="1">
    <source>
        <dbReference type="EMBL" id="KAJ4385290.1"/>
    </source>
</evidence>
<proteinExistence type="predicted"/>
<comment type="caution">
    <text evidence="1">The sequence shown here is derived from an EMBL/GenBank/DDBJ whole genome shotgun (WGS) entry which is preliminary data.</text>
</comment>
<gene>
    <name evidence="1" type="ORF">N0V93_010351</name>
</gene>
<organism evidence="1 2">
    <name type="scientific">Gnomoniopsis smithogilvyi</name>
    <dbReference type="NCBI Taxonomy" id="1191159"/>
    <lineage>
        <taxon>Eukaryota</taxon>
        <taxon>Fungi</taxon>
        <taxon>Dikarya</taxon>
        <taxon>Ascomycota</taxon>
        <taxon>Pezizomycotina</taxon>
        <taxon>Sordariomycetes</taxon>
        <taxon>Sordariomycetidae</taxon>
        <taxon>Diaporthales</taxon>
        <taxon>Gnomoniaceae</taxon>
        <taxon>Gnomoniopsis</taxon>
    </lineage>
</organism>
<accession>A0A9W9CRU7</accession>
<evidence type="ECO:0000313" key="2">
    <source>
        <dbReference type="Proteomes" id="UP001140453"/>
    </source>
</evidence>